<evidence type="ECO:0000313" key="3">
    <source>
        <dbReference type="Proteomes" id="UP000790347"/>
    </source>
</evidence>
<name>A0A922I3T4_DERFA</name>
<dbReference type="EMBL" id="ASGP02000002">
    <property type="protein sequence ID" value="KAH9521012.1"/>
    <property type="molecule type" value="Genomic_DNA"/>
</dbReference>
<dbReference type="AlphaFoldDB" id="A0A922I3T4"/>
<evidence type="ECO:0000313" key="1">
    <source>
        <dbReference type="EMBL" id="KAH9521012.1"/>
    </source>
</evidence>
<sequence length="59" mass="7141">MEIHGYIEKNVKSLHVFILREQETQTLLTWAIHKRRIKRQTFWERTIYSLTLNVDALTA</sequence>
<protein>
    <submittedName>
        <fullName evidence="1">Uncharacterized protein</fullName>
    </submittedName>
</protein>
<reference evidence="1" key="2">
    <citation type="journal article" date="2022" name="Res Sq">
        <title>Comparative Genomics Reveals Insights into the Divergent Evolution of Astigmatic Mites and Household Pest Adaptations.</title>
        <authorList>
            <person name="Xiong Q."/>
            <person name="Wan A.T.-Y."/>
            <person name="Liu X.-Y."/>
            <person name="Fung C.S.-H."/>
            <person name="Xiao X."/>
            <person name="Malainual N."/>
            <person name="Hou J."/>
            <person name="Wang L."/>
            <person name="Wang M."/>
            <person name="Yang K."/>
            <person name="Cui Y."/>
            <person name="Leung E."/>
            <person name="Nong W."/>
            <person name="Shin S.-K."/>
            <person name="Au S."/>
            <person name="Jeong K.Y."/>
            <person name="Chew F.T."/>
            <person name="Hui J."/>
            <person name="Leung T.F."/>
            <person name="Tungtrongchitr A."/>
            <person name="Zhong N."/>
            <person name="Liu Z."/>
            <person name="Tsui S."/>
        </authorList>
    </citation>
    <scope>NUCLEOTIDE SEQUENCE</scope>
    <source>
        <strain evidence="1">Derf</strain>
        <tissue evidence="1">Whole organism</tissue>
    </source>
</reference>
<reference evidence="1" key="1">
    <citation type="submission" date="2013-05" db="EMBL/GenBank/DDBJ databases">
        <authorList>
            <person name="Yim A.K.Y."/>
            <person name="Chan T.F."/>
            <person name="Ji K.M."/>
            <person name="Liu X.Y."/>
            <person name="Zhou J.W."/>
            <person name="Li R.Q."/>
            <person name="Yang K.Y."/>
            <person name="Li J."/>
            <person name="Li M."/>
            <person name="Law P.T.W."/>
            <person name="Wu Y.L."/>
            <person name="Cai Z.L."/>
            <person name="Qin H."/>
            <person name="Bao Y."/>
            <person name="Leung R.K.K."/>
            <person name="Ng P.K.S."/>
            <person name="Zou J."/>
            <person name="Zhong X.J."/>
            <person name="Ran P.X."/>
            <person name="Zhong N.S."/>
            <person name="Liu Z.G."/>
            <person name="Tsui S.K.W."/>
        </authorList>
    </citation>
    <scope>NUCLEOTIDE SEQUENCE</scope>
    <source>
        <strain evidence="1">Derf</strain>
        <tissue evidence="1">Whole organism</tissue>
    </source>
</reference>
<accession>A0A922I3T4</accession>
<gene>
    <name evidence="2" type="ORF">DERF_002711</name>
    <name evidence="1" type="ORF">DERF_004687</name>
</gene>
<dbReference type="Proteomes" id="UP000790347">
    <property type="component" value="Unassembled WGS sequence"/>
</dbReference>
<dbReference type="EMBL" id="ASGP02000001">
    <property type="protein sequence ID" value="KAH9528797.1"/>
    <property type="molecule type" value="Genomic_DNA"/>
</dbReference>
<evidence type="ECO:0000313" key="2">
    <source>
        <dbReference type="EMBL" id="KAH9528797.1"/>
    </source>
</evidence>
<proteinExistence type="predicted"/>
<keyword evidence="3" id="KW-1185">Reference proteome</keyword>
<comment type="caution">
    <text evidence="1">The sequence shown here is derived from an EMBL/GenBank/DDBJ whole genome shotgun (WGS) entry which is preliminary data.</text>
</comment>
<organism evidence="1 3">
    <name type="scientific">Dermatophagoides farinae</name>
    <name type="common">American house dust mite</name>
    <dbReference type="NCBI Taxonomy" id="6954"/>
    <lineage>
        <taxon>Eukaryota</taxon>
        <taxon>Metazoa</taxon>
        <taxon>Ecdysozoa</taxon>
        <taxon>Arthropoda</taxon>
        <taxon>Chelicerata</taxon>
        <taxon>Arachnida</taxon>
        <taxon>Acari</taxon>
        <taxon>Acariformes</taxon>
        <taxon>Sarcoptiformes</taxon>
        <taxon>Astigmata</taxon>
        <taxon>Psoroptidia</taxon>
        <taxon>Analgoidea</taxon>
        <taxon>Pyroglyphidae</taxon>
        <taxon>Dermatophagoidinae</taxon>
        <taxon>Dermatophagoides</taxon>
    </lineage>
</organism>